<reference evidence="2" key="1">
    <citation type="submission" date="2022-11" db="UniProtKB">
        <authorList>
            <consortium name="WormBaseParasite"/>
        </authorList>
    </citation>
    <scope>IDENTIFICATION</scope>
</reference>
<sequence>MKNLFTVCLIFVIFVVGVENTMLMFQIEKGKDVKMDFGEGMFLIKRITKASPKPQYYFSHPKQDGTWTTDGKDKIPSSAHLHWNGTMIFKKTEENDAGSYSLPLEPPQLPMPQSLIRLDLFWKTPEIRDGK</sequence>
<dbReference type="Proteomes" id="UP000887579">
    <property type="component" value="Unplaced"/>
</dbReference>
<name>A0AC34GZ34_9BILA</name>
<organism evidence="1 2">
    <name type="scientific">Panagrolaimus sp. ES5</name>
    <dbReference type="NCBI Taxonomy" id="591445"/>
    <lineage>
        <taxon>Eukaryota</taxon>
        <taxon>Metazoa</taxon>
        <taxon>Ecdysozoa</taxon>
        <taxon>Nematoda</taxon>
        <taxon>Chromadorea</taxon>
        <taxon>Rhabditida</taxon>
        <taxon>Tylenchina</taxon>
        <taxon>Panagrolaimomorpha</taxon>
        <taxon>Panagrolaimoidea</taxon>
        <taxon>Panagrolaimidae</taxon>
        <taxon>Panagrolaimus</taxon>
    </lineage>
</organism>
<proteinExistence type="predicted"/>
<accession>A0AC34GZ34</accession>
<evidence type="ECO:0000313" key="2">
    <source>
        <dbReference type="WBParaSite" id="ES5_v2.g9871.t1"/>
    </source>
</evidence>
<dbReference type="WBParaSite" id="ES5_v2.g9871.t1">
    <property type="protein sequence ID" value="ES5_v2.g9871.t1"/>
    <property type="gene ID" value="ES5_v2.g9871"/>
</dbReference>
<evidence type="ECO:0000313" key="1">
    <source>
        <dbReference type="Proteomes" id="UP000887579"/>
    </source>
</evidence>
<protein>
    <submittedName>
        <fullName evidence="2">Uncharacterized protein</fullName>
    </submittedName>
</protein>